<dbReference type="PANTHER" id="PTHR41248">
    <property type="entry name" value="NORD PROTEIN"/>
    <property type="match status" value="1"/>
</dbReference>
<dbReference type="InterPro" id="IPR036465">
    <property type="entry name" value="vWFA_dom_sf"/>
</dbReference>
<evidence type="ECO:0000256" key="1">
    <source>
        <dbReference type="SAM" id="MobiDB-lite"/>
    </source>
</evidence>
<evidence type="ECO:0008006" key="4">
    <source>
        <dbReference type="Google" id="ProtNLM"/>
    </source>
</evidence>
<dbReference type="AlphaFoldDB" id="A0A845STS7"/>
<feature type="compositionally biased region" description="Acidic residues" evidence="1">
    <location>
        <begin position="372"/>
        <end position="382"/>
    </location>
</feature>
<dbReference type="Proteomes" id="UP000462501">
    <property type="component" value="Unassembled WGS sequence"/>
</dbReference>
<feature type="region of interest" description="Disordered" evidence="1">
    <location>
        <begin position="366"/>
        <end position="420"/>
    </location>
</feature>
<sequence length="734" mass="82914">MSKKKNLMKEYQKTLITPVTMKKALLEARGELSDQDVFLSAAYRRQLNSLGSYLVGRTGRKDIAISARVEWDDGDDPFTAYTDNKAVVLNAAYPGIQKRKRRIDRHMCIMGMACHEFAHCLFTDFTQLKRQYEAFIDGNLYPGVPKITPANEQGLDGIQNMLEKGPLTRRVVAQIYKNLDNVIEDAYIERSLTVLHTGDAKKSLKMLNQAFFGEDFMESIRRKEVEDPALFQRGWSIFQNALLTLLKMGAVNLDPAYHPVIADIHNRLCALAPRLMREVENSNVRARKELALDLILENWDLLEGEINYELSQMSEEEKAIANLTDEELEEILKHIIENALKNIGVDHEKHNNSNSGLPVRVFIEQPAPSQENGEENTDDGTNDEGGKDENSSPADSENGKNAVIRITPEDDSFGGDDSMRKTLNSIETELSKQTAEEKTEEQLRQTLQQNANCSAVNDTWSVKIIRPPEILQDGINRYEYIWPKISPVSKSLKKELLKILRERRQGSKLTGLIHGRRLDTRSLYRTDEKYFSKTRLPSDRPTVATALLIDQSGSMCRHANDSSGQGLFQNKIQAASNAALLLYDFCVDLGFPIMVAGHTTDFGSKVILEVMAAFQKVDKQDRYRICNAKALYGNRDGTALNYMLSELKKRPEEIKLLFIISDGLPSDYFSGEDGVAHLQAVLADAQKSGVLTFAAALDEDIPQLREIYGENMFEMTDLARMPRTLLNVMKRFVK</sequence>
<dbReference type="SUPFAM" id="SSF53300">
    <property type="entry name" value="vWA-like"/>
    <property type="match status" value="1"/>
</dbReference>
<proteinExistence type="predicted"/>
<comment type="caution">
    <text evidence="2">The sequence shown here is derived from an EMBL/GenBank/DDBJ whole genome shotgun (WGS) entry which is preliminary data.</text>
</comment>
<organism evidence="2 3">
    <name type="scientific">Anaerotruncus colihominis</name>
    <dbReference type="NCBI Taxonomy" id="169435"/>
    <lineage>
        <taxon>Bacteria</taxon>
        <taxon>Bacillati</taxon>
        <taxon>Bacillota</taxon>
        <taxon>Clostridia</taxon>
        <taxon>Eubacteriales</taxon>
        <taxon>Oscillospiraceae</taxon>
        <taxon>Anaerotruncus</taxon>
    </lineage>
</organism>
<evidence type="ECO:0000313" key="2">
    <source>
        <dbReference type="EMBL" id="NDO37722.1"/>
    </source>
</evidence>
<accession>A0A845STS7</accession>
<evidence type="ECO:0000313" key="3">
    <source>
        <dbReference type="Proteomes" id="UP000462501"/>
    </source>
</evidence>
<gene>
    <name evidence="2" type="ORF">FMM72_00415</name>
</gene>
<dbReference type="EMBL" id="VIQT01000002">
    <property type="protein sequence ID" value="NDO37722.1"/>
    <property type="molecule type" value="Genomic_DNA"/>
</dbReference>
<dbReference type="InterPro" id="IPR051928">
    <property type="entry name" value="NorD/CobT"/>
</dbReference>
<dbReference type="PANTHER" id="PTHR41248:SF1">
    <property type="entry name" value="NORD PROTEIN"/>
    <property type="match status" value="1"/>
</dbReference>
<protein>
    <recommendedName>
        <fullName evidence="4">Nitric oxide reductase activation protein</fullName>
    </recommendedName>
</protein>
<dbReference type="Gene3D" id="3.40.50.410">
    <property type="entry name" value="von Willebrand factor, type A domain"/>
    <property type="match status" value="1"/>
</dbReference>
<dbReference type="RefSeq" id="WP_162220206.1">
    <property type="nucleotide sequence ID" value="NZ_VIQT01000002.1"/>
</dbReference>
<reference evidence="2 3" key="1">
    <citation type="submission" date="2019-06" db="EMBL/GenBank/DDBJ databases">
        <title>Draft genome sequences of 15 bacterial species constituting the stable defined intestinal microbiota of the GM15 gnotobiotic mouse model.</title>
        <authorList>
            <person name="Elie C."/>
            <person name="Mathieu A."/>
            <person name="Saliou A."/>
            <person name="Darnaud M."/>
            <person name="Leulier F."/>
            <person name="Tamellini A."/>
        </authorList>
    </citation>
    <scope>NUCLEOTIDE SEQUENCE [LARGE SCALE GENOMIC DNA]</scope>
    <source>
        <strain evidence="2 3">JM4-15</strain>
    </source>
</reference>
<name>A0A845STS7_9FIRM</name>